<evidence type="ECO:0000313" key="2">
    <source>
        <dbReference type="EMBL" id="KAK7501076.1"/>
    </source>
</evidence>
<dbReference type="AlphaFoldDB" id="A0ABD0LPI1"/>
<evidence type="ECO:0000256" key="1">
    <source>
        <dbReference type="SAM" id="MobiDB-lite"/>
    </source>
</evidence>
<dbReference type="Proteomes" id="UP001519460">
    <property type="component" value="Unassembled WGS sequence"/>
</dbReference>
<feature type="region of interest" description="Disordered" evidence="1">
    <location>
        <begin position="1"/>
        <end position="31"/>
    </location>
</feature>
<reference evidence="2 3" key="1">
    <citation type="journal article" date="2023" name="Sci. Data">
        <title>Genome assembly of the Korean intertidal mud-creeper Batillaria attramentaria.</title>
        <authorList>
            <person name="Patra A.K."/>
            <person name="Ho P.T."/>
            <person name="Jun S."/>
            <person name="Lee S.J."/>
            <person name="Kim Y."/>
            <person name="Won Y.J."/>
        </authorList>
    </citation>
    <scope>NUCLEOTIDE SEQUENCE [LARGE SCALE GENOMIC DNA]</scope>
    <source>
        <strain evidence="2">Wonlab-2016</strain>
    </source>
</reference>
<protein>
    <submittedName>
        <fullName evidence="2">Uncharacterized protein</fullName>
    </submittedName>
</protein>
<feature type="compositionally biased region" description="Low complexity" evidence="1">
    <location>
        <begin position="1"/>
        <end position="18"/>
    </location>
</feature>
<name>A0ABD0LPI1_9CAEN</name>
<accession>A0ABD0LPI1</accession>
<feature type="region of interest" description="Disordered" evidence="1">
    <location>
        <begin position="84"/>
        <end position="109"/>
    </location>
</feature>
<evidence type="ECO:0000313" key="3">
    <source>
        <dbReference type="Proteomes" id="UP001519460"/>
    </source>
</evidence>
<keyword evidence="3" id="KW-1185">Reference proteome</keyword>
<comment type="caution">
    <text evidence="2">The sequence shown here is derived from an EMBL/GenBank/DDBJ whole genome shotgun (WGS) entry which is preliminary data.</text>
</comment>
<proteinExistence type="predicted"/>
<organism evidence="2 3">
    <name type="scientific">Batillaria attramentaria</name>
    <dbReference type="NCBI Taxonomy" id="370345"/>
    <lineage>
        <taxon>Eukaryota</taxon>
        <taxon>Metazoa</taxon>
        <taxon>Spiralia</taxon>
        <taxon>Lophotrochozoa</taxon>
        <taxon>Mollusca</taxon>
        <taxon>Gastropoda</taxon>
        <taxon>Caenogastropoda</taxon>
        <taxon>Sorbeoconcha</taxon>
        <taxon>Cerithioidea</taxon>
        <taxon>Batillariidae</taxon>
        <taxon>Batillaria</taxon>
    </lineage>
</organism>
<dbReference type="EMBL" id="JACVVK020000033">
    <property type="protein sequence ID" value="KAK7501076.1"/>
    <property type="molecule type" value="Genomic_DNA"/>
</dbReference>
<gene>
    <name evidence="2" type="ORF">BaRGS_00007561</name>
</gene>
<feature type="compositionally biased region" description="Polar residues" evidence="1">
    <location>
        <begin position="86"/>
        <end position="103"/>
    </location>
</feature>
<sequence>MMIPVPSVTVTSSVAKPTQSPTGSDEKPNRPQHCWRVQSLNVFHLKHTKHSTDHNVRISREFVEFSRNKQHSLREHRTDAALTCADSATQSKTRLDGTSTEQLNGPKAQ</sequence>